<proteinExistence type="predicted"/>
<dbReference type="Proteomes" id="UP000751190">
    <property type="component" value="Unassembled WGS sequence"/>
</dbReference>
<organism evidence="2 3">
    <name type="scientific">Diacronema lutheri</name>
    <name type="common">Unicellular marine alga</name>
    <name type="synonym">Monochrysis lutheri</name>
    <dbReference type="NCBI Taxonomy" id="2081491"/>
    <lineage>
        <taxon>Eukaryota</taxon>
        <taxon>Haptista</taxon>
        <taxon>Haptophyta</taxon>
        <taxon>Pavlovophyceae</taxon>
        <taxon>Pavlovales</taxon>
        <taxon>Pavlovaceae</taxon>
        <taxon>Diacronema</taxon>
    </lineage>
</organism>
<evidence type="ECO:0000313" key="3">
    <source>
        <dbReference type="Proteomes" id="UP000751190"/>
    </source>
</evidence>
<feature type="region of interest" description="Disordered" evidence="1">
    <location>
        <begin position="155"/>
        <end position="195"/>
    </location>
</feature>
<dbReference type="EMBL" id="JAGTXO010000043">
    <property type="protein sequence ID" value="KAG8459239.1"/>
    <property type="molecule type" value="Genomic_DNA"/>
</dbReference>
<protein>
    <submittedName>
        <fullName evidence="2">Uncharacterized protein</fullName>
    </submittedName>
</protein>
<evidence type="ECO:0000313" key="2">
    <source>
        <dbReference type="EMBL" id="KAG8459239.1"/>
    </source>
</evidence>
<dbReference type="AlphaFoldDB" id="A0A8J5X8J5"/>
<keyword evidence="3" id="KW-1185">Reference proteome</keyword>
<name>A0A8J5X8J5_DIALT</name>
<accession>A0A8J5X8J5</accession>
<evidence type="ECO:0000256" key="1">
    <source>
        <dbReference type="SAM" id="MobiDB-lite"/>
    </source>
</evidence>
<feature type="compositionally biased region" description="Gly residues" evidence="1">
    <location>
        <begin position="165"/>
        <end position="177"/>
    </location>
</feature>
<comment type="caution">
    <text evidence="2">The sequence shown here is derived from an EMBL/GenBank/DDBJ whole genome shotgun (WGS) entry which is preliminary data.</text>
</comment>
<dbReference type="OrthoDB" id="10528735at2759"/>
<reference evidence="2" key="1">
    <citation type="submission" date="2021-05" db="EMBL/GenBank/DDBJ databases">
        <title>The genome of the haptophyte Pavlova lutheri (Diacronema luteri, Pavlovales) - a model for lipid biosynthesis in eukaryotic algae.</title>
        <authorList>
            <person name="Hulatt C.J."/>
            <person name="Posewitz M.C."/>
        </authorList>
    </citation>
    <scope>NUCLEOTIDE SEQUENCE</scope>
    <source>
        <strain evidence="2">NIVA-4/92</strain>
    </source>
</reference>
<gene>
    <name evidence="2" type="ORF">KFE25_005750</name>
</gene>
<sequence>MWCVRLTSVGAIDEATRCKVTQRLGRDCFTVFIPAPGERPLFGHTNMLNESQASVHAIMQRDATTIATAQERAHSAHKAGLLSAEDAEGTLADLRRRFDTLPPSVSALQEARQEEADALVTAARVREAAEALAAAEAMPSFESLMAAFALEDERHGRGKGHGHGQVHGQGHRQGQGQHGRQTAPPAADGAGPAERVSAGAGAILSKSARRRQGKKLLAAVAAKAAAAAASLPARAAHGGLGGADS</sequence>
<feature type="compositionally biased region" description="Low complexity" evidence="1">
    <location>
        <begin position="178"/>
        <end position="193"/>
    </location>
</feature>